<dbReference type="RefSeq" id="WP_188529059.1">
    <property type="nucleotide sequence ID" value="NZ_BMGR01000002.1"/>
</dbReference>
<dbReference type="EC" id="1.1.1.133" evidence="2"/>
<gene>
    <name evidence="4" type="ORF">GCM10010916_07010</name>
</gene>
<evidence type="ECO:0000313" key="4">
    <source>
        <dbReference type="EMBL" id="GGF92224.1"/>
    </source>
</evidence>
<comment type="pathway">
    <text evidence="2">Carbohydrate biosynthesis; dTDP-L-rhamnose biosynthesis.</text>
</comment>
<dbReference type="GO" id="GO:0008831">
    <property type="term" value="F:dTDP-4-dehydrorhamnose reductase activity"/>
    <property type="evidence" value="ECO:0007669"/>
    <property type="project" value="UniProtKB-EC"/>
</dbReference>
<evidence type="ECO:0000313" key="5">
    <source>
        <dbReference type="Proteomes" id="UP000644756"/>
    </source>
</evidence>
<comment type="similarity">
    <text evidence="1 2">Belongs to the dTDP-4-dehydrorhamnose reductase family.</text>
</comment>
<keyword evidence="2" id="KW-0560">Oxidoreductase</keyword>
<dbReference type="InterPro" id="IPR036291">
    <property type="entry name" value="NAD(P)-bd_dom_sf"/>
</dbReference>
<dbReference type="FunFam" id="3.40.50.720:FF:000159">
    <property type="entry name" value="dTDP-4-dehydrorhamnose reductase"/>
    <property type="match status" value="1"/>
</dbReference>
<evidence type="ECO:0000256" key="2">
    <source>
        <dbReference type="RuleBase" id="RU364082"/>
    </source>
</evidence>
<comment type="function">
    <text evidence="2">Catalyzes the reduction of dTDP-6-deoxy-L-lyxo-4-hexulose to yield dTDP-L-rhamnose.</text>
</comment>
<protein>
    <recommendedName>
        <fullName evidence="2">dTDP-4-dehydrorhamnose reductase</fullName>
        <ecNumber evidence="2">1.1.1.133</ecNumber>
    </recommendedName>
</protein>
<dbReference type="SUPFAM" id="SSF51735">
    <property type="entry name" value="NAD(P)-binding Rossmann-fold domains"/>
    <property type="match status" value="1"/>
</dbReference>
<evidence type="ECO:0000256" key="1">
    <source>
        <dbReference type="ARBA" id="ARBA00010944"/>
    </source>
</evidence>
<feature type="domain" description="RmlD-like substrate binding" evidence="3">
    <location>
        <begin position="7"/>
        <end position="283"/>
    </location>
</feature>
<dbReference type="Gene3D" id="3.40.50.720">
    <property type="entry name" value="NAD(P)-binding Rossmann-like Domain"/>
    <property type="match status" value="1"/>
</dbReference>
<sequence>MTASIRKILVTGAGGQLGRELVLWKSESDMEIIGCGREDLDITDLEDCRRALLLNKPDAVIHCAAYTTVDQAESEPDEAFRVNAAGTRNIAVAAREVGAKLCYISTDYVFDGAASIPYNEYDATNPQTVYGKSKLAGEQLVQTLHDRYFIVRTSWLYGRYGNNFVKTMLKLAQERDHLKVVQDQVGSPTFTYDLAQFIIELIHTDKFGLYHASNTGVCSWYEFAKEIFEASGQSVQVEPCSTADFPRPAPRPAYSVMDHCGIRSNDLSPLRHWREALVCYLKDCE</sequence>
<dbReference type="Pfam" id="PF04321">
    <property type="entry name" value="RmlD_sub_bind"/>
    <property type="match status" value="1"/>
</dbReference>
<dbReference type="GO" id="GO:0019305">
    <property type="term" value="P:dTDP-rhamnose biosynthetic process"/>
    <property type="evidence" value="ECO:0007669"/>
    <property type="project" value="TreeGrafter"/>
</dbReference>
<dbReference type="InterPro" id="IPR029903">
    <property type="entry name" value="RmlD-like-bd"/>
</dbReference>
<keyword evidence="5" id="KW-1185">Reference proteome</keyword>
<organism evidence="4 5">
    <name type="scientific">Paenibacillus abyssi</name>
    <dbReference type="NCBI Taxonomy" id="1340531"/>
    <lineage>
        <taxon>Bacteria</taxon>
        <taxon>Bacillati</taxon>
        <taxon>Bacillota</taxon>
        <taxon>Bacilli</taxon>
        <taxon>Bacillales</taxon>
        <taxon>Paenibacillaceae</taxon>
        <taxon>Paenibacillus</taxon>
    </lineage>
</organism>
<dbReference type="EMBL" id="BMGR01000002">
    <property type="protein sequence ID" value="GGF92224.1"/>
    <property type="molecule type" value="Genomic_DNA"/>
</dbReference>
<dbReference type="GO" id="GO:0005829">
    <property type="term" value="C:cytosol"/>
    <property type="evidence" value="ECO:0007669"/>
    <property type="project" value="TreeGrafter"/>
</dbReference>
<comment type="caution">
    <text evidence="4">The sequence shown here is derived from an EMBL/GenBank/DDBJ whole genome shotgun (WGS) entry which is preliminary data.</text>
</comment>
<evidence type="ECO:0000259" key="3">
    <source>
        <dbReference type="Pfam" id="PF04321"/>
    </source>
</evidence>
<dbReference type="PANTHER" id="PTHR10491">
    <property type="entry name" value="DTDP-4-DEHYDRORHAMNOSE REDUCTASE"/>
    <property type="match status" value="1"/>
</dbReference>
<dbReference type="AlphaFoldDB" id="A0A917CL76"/>
<reference evidence="4" key="2">
    <citation type="submission" date="2020-09" db="EMBL/GenBank/DDBJ databases">
        <authorList>
            <person name="Sun Q."/>
            <person name="Zhou Y."/>
        </authorList>
    </citation>
    <scope>NUCLEOTIDE SEQUENCE</scope>
    <source>
        <strain evidence="4">CGMCC 1.12987</strain>
    </source>
</reference>
<dbReference type="Gene3D" id="3.90.25.10">
    <property type="entry name" value="UDP-galactose 4-epimerase, domain 1"/>
    <property type="match status" value="1"/>
</dbReference>
<keyword evidence="2" id="KW-0521">NADP</keyword>
<name>A0A917CL76_9BACL</name>
<dbReference type="InterPro" id="IPR005913">
    <property type="entry name" value="dTDP_dehydrorham_reduct"/>
</dbReference>
<proteinExistence type="inferred from homology"/>
<reference evidence="4" key="1">
    <citation type="journal article" date="2014" name="Int. J. Syst. Evol. Microbiol.">
        <title>Complete genome sequence of Corynebacterium casei LMG S-19264T (=DSM 44701T), isolated from a smear-ripened cheese.</title>
        <authorList>
            <consortium name="US DOE Joint Genome Institute (JGI-PGF)"/>
            <person name="Walter F."/>
            <person name="Albersmeier A."/>
            <person name="Kalinowski J."/>
            <person name="Ruckert C."/>
        </authorList>
    </citation>
    <scope>NUCLEOTIDE SEQUENCE</scope>
    <source>
        <strain evidence="4">CGMCC 1.12987</strain>
    </source>
</reference>
<dbReference type="Proteomes" id="UP000644756">
    <property type="component" value="Unassembled WGS sequence"/>
</dbReference>
<dbReference type="NCBIfam" id="TIGR01214">
    <property type="entry name" value="rmlD"/>
    <property type="match status" value="1"/>
</dbReference>
<accession>A0A917CL76</accession>
<dbReference type="CDD" id="cd05254">
    <property type="entry name" value="dTDP_HR_like_SDR_e"/>
    <property type="match status" value="1"/>
</dbReference>
<dbReference type="PANTHER" id="PTHR10491:SF4">
    <property type="entry name" value="METHIONINE ADENOSYLTRANSFERASE 2 SUBUNIT BETA"/>
    <property type="match status" value="1"/>
</dbReference>